<dbReference type="SUPFAM" id="SSF50156">
    <property type="entry name" value="PDZ domain-like"/>
    <property type="match status" value="1"/>
</dbReference>
<protein>
    <submittedName>
        <fullName evidence="7">Carboxyl-terminal processing protease</fullName>
    </submittedName>
</protein>
<evidence type="ECO:0000256" key="2">
    <source>
        <dbReference type="ARBA" id="ARBA00022670"/>
    </source>
</evidence>
<dbReference type="GO" id="GO:0006508">
    <property type="term" value="P:proteolysis"/>
    <property type="evidence" value="ECO:0007669"/>
    <property type="project" value="UniProtKB-KW"/>
</dbReference>
<dbReference type="RefSeq" id="WP_175616970.1">
    <property type="nucleotide sequence ID" value="NZ_FTOA01000001.1"/>
</dbReference>
<dbReference type="GO" id="GO:0004175">
    <property type="term" value="F:endopeptidase activity"/>
    <property type="evidence" value="ECO:0007669"/>
    <property type="project" value="TreeGrafter"/>
</dbReference>
<dbReference type="Gene3D" id="3.90.226.10">
    <property type="entry name" value="2-enoyl-CoA Hydratase, Chain A, domain 1"/>
    <property type="match status" value="1"/>
</dbReference>
<dbReference type="PROSITE" id="PS50106">
    <property type="entry name" value="PDZ"/>
    <property type="match status" value="1"/>
</dbReference>
<dbReference type="InterPro" id="IPR005151">
    <property type="entry name" value="Tail-specific_protease"/>
</dbReference>
<dbReference type="InterPro" id="IPR004447">
    <property type="entry name" value="Peptidase_S41A"/>
</dbReference>
<evidence type="ECO:0000256" key="3">
    <source>
        <dbReference type="ARBA" id="ARBA00022801"/>
    </source>
</evidence>
<name>A0A1N7IZ41_9PROT</name>
<accession>A0A1N7IZ41</accession>
<dbReference type="AlphaFoldDB" id="A0A1N7IZ41"/>
<dbReference type="SMART" id="SM00228">
    <property type="entry name" value="PDZ"/>
    <property type="match status" value="1"/>
</dbReference>
<dbReference type="Proteomes" id="UP000185678">
    <property type="component" value="Unassembled WGS sequence"/>
</dbReference>
<gene>
    <name evidence="7" type="ORF">SAMN05421779_101795</name>
</gene>
<dbReference type="STRING" id="80876.SAMN05421779_101795"/>
<sequence length="555" mass="59691">MSLWPYRPGIANRIKTTPRQTAARGLGVFFVAISLAACSTAPARAGTAWANAPASVPISPTPTFSRSAVEKELGYVFDVIEDRYLDPVTAQSLALSALNGLQKIDAAISASLNGRTVVITRAERVIASEPAPPPDSATAWSSLCSQMIETLRTLSPELAKADNEALYTAMVSTALARLDSYSRYAGADEAERHRDSRNGFGGVGIRYQVERGFLNIEEVLPETPAAQAGLLPGDKVTHIDGVNIAALNDQREQVRERLRGPVDSELRLTILRTDREQDVLLRRGLVMPKSVFMETSDDGIATIRIASFNQQTAKHVQQAIDDAQAKFGGGLRGIMLDLRGNPGGLLDQAVAVSDLFLSRGRIVYTKGRHPDSLQSYSASPPDVAEGIPMVVLVDGRSASSAEILASALQDNGRAVVVGSNSYGKGTVQTVVNLPNNGEMTLTWSRFHAPSGYTLHNLGVLPTICVTSQAEAPSETLARALPPLSGNETARMSSTLADWRATPLWDEKSRTHLRQTCPATDQEKWAAPIGIGRELLHNPALFVRALASTSPQWAQR</sequence>
<dbReference type="InterPro" id="IPR001478">
    <property type="entry name" value="PDZ"/>
</dbReference>
<organism evidence="7 8">
    <name type="scientific">Insolitispirillum peregrinum</name>
    <dbReference type="NCBI Taxonomy" id="80876"/>
    <lineage>
        <taxon>Bacteria</taxon>
        <taxon>Pseudomonadati</taxon>
        <taxon>Pseudomonadota</taxon>
        <taxon>Alphaproteobacteria</taxon>
        <taxon>Rhodospirillales</taxon>
        <taxon>Novispirillaceae</taxon>
        <taxon>Insolitispirillum</taxon>
    </lineage>
</organism>
<keyword evidence="3 5" id="KW-0378">Hydrolase</keyword>
<dbReference type="InterPro" id="IPR036034">
    <property type="entry name" value="PDZ_sf"/>
</dbReference>
<dbReference type="Gene3D" id="3.30.750.44">
    <property type="match status" value="1"/>
</dbReference>
<dbReference type="SUPFAM" id="SSF52096">
    <property type="entry name" value="ClpP/crotonase"/>
    <property type="match status" value="1"/>
</dbReference>
<evidence type="ECO:0000313" key="8">
    <source>
        <dbReference type="Proteomes" id="UP000185678"/>
    </source>
</evidence>
<reference evidence="7 8" key="1">
    <citation type="submission" date="2017-01" db="EMBL/GenBank/DDBJ databases">
        <authorList>
            <person name="Mah S.A."/>
            <person name="Swanson W.J."/>
            <person name="Moy G.W."/>
            <person name="Vacquier V.D."/>
        </authorList>
    </citation>
    <scope>NUCLEOTIDE SEQUENCE [LARGE SCALE GENOMIC DNA]</scope>
    <source>
        <strain evidence="7 8">DSM 11589</strain>
    </source>
</reference>
<evidence type="ECO:0000313" key="7">
    <source>
        <dbReference type="EMBL" id="SIS42402.1"/>
    </source>
</evidence>
<proteinExistence type="inferred from homology"/>
<keyword evidence="8" id="KW-1185">Reference proteome</keyword>
<dbReference type="InterPro" id="IPR041489">
    <property type="entry name" value="PDZ_6"/>
</dbReference>
<dbReference type="Pfam" id="PF03572">
    <property type="entry name" value="Peptidase_S41"/>
    <property type="match status" value="1"/>
</dbReference>
<dbReference type="PANTHER" id="PTHR32060:SF30">
    <property type="entry name" value="CARBOXY-TERMINAL PROCESSING PROTEASE CTPA"/>
    <property type="match status" value="1"/>
</dbReference>
<dbReference type="CDD" id="cd07560">
    <property type="entry name" value="Peptidase_S41_CPP"/>
    <property type="match status" value="1"/>
</dbReference>
<dbReference type="CDD" id="cd06782">
    <property type="entry name" value="cpPDZ_CPP-like"/>
    <property type="match status" value="1"/>
</dbReference>
<dbReference type="NCBIfam" id="TIGR00225">
    <property type="entry name" value="prc"/>
    <property type="match status" value="1"/>
</dbReference>
<comment type="similarity">
    <text evidence="1 5">Belongs to the peptidase S41A family.</text>
</comment>
<dbReference type="GO" id="GO:0030288">
    <property type="term" value="C:outer membrane-bounded periplasmic space"/>
    <property type="evidence" value="ECO:0007669"/>
    <property type="project" value="TreeGrafter"/>
</dbReference>
<dbReference type="PANTHER" id="PTHR32060">
    <property type="entry name" value="TAIL-SPECIFIC PROTEASE"/>
    <property type="match status" value="1"/>
</dbReference>
<evidence type="ECO:0000256" key="5">
    <source>
        <dbReference type="RuleBase" id="RU004404"/>
    </source>
</evidence>
<dbReference type="EMBL" id="FTOA01000001">
    <property type="protein sequence ID" value="SIS42402.1"/>
    <property type="molecule type" value="Genomic_DNA"/>
</dbReference>
<dbReference type="GO" id="GO:0008236">
    <property type="term" value="F:serine-type peptidase activity"/>
    <property type="evidence" value="ECO:0007669"/>
    <property type="project" value="UniProtKB-KW"/>
</dbReference>
<dbReference type="Pfam" id="PF17820">
    <property type="entry name" value="PDZ_6"/>
    <property type="match status" value="1"/>
</dbReference>
<dbReference type="GO" id="GO:0007165">
    <property type="term" value="P:signal transduction"/>
    <property type="evidence" value="ECO:0007669"/>
    <property type="project" value="TreeGrafter"/>
</dbReference>
<evidence type="ECO:0000256" key="1">
    <source>
        <dbReference type="ARBA" id="ARBA00009179"/>
    </source>
</evidence>
<evidence type="ECO:0000256" key="4">
    <source>
        <dbReference type="ARBA" id="ARBA00022825"/>
    </source>
</evidence>
<evidence type="ECO:0000259" key="6">
    <source>
        <dbReference type="PROSITE" id="PS50106"/>
    </source>
</evidence>
<feature type="domain" description="PDZ" evidence="6">
    <location>
        <begin position="189"/>
        <end position="259"/>
    </location>
</feature>
<dbReference type="SMART" id="SM00245">
    <property type="entry name" value="TSPc"/>
    <property type="match status" value="1"/>
</dbReference>
<dbReference type="Gene3D" id="2.30.42.10">
    <property type="match status" value="1"/>
</dbReference>
<keyword evidence="2 5" id="KW-0645">Protease</keyword>
<dbReference type="InterPro" id="IPR029045">
    <property type="entry name" value="ClpP/crotonase-like_dom_sf"/>
</dbReference>
<keyword evidence="4 5" id="KW-0720">Serine protease</keyword>